<dbReference type="AlphaFoldDB" id="A0A1H1MVP4"/>
<name>A0A1H1MVP4_9CELL</name>
<organism evidence="2 3">
    <name type="scientific">Paraoerskovia marina</name>
    <dbReference type="NCBI Taxonomy" id="545619"/>
    <lineage>
        <taxon>Bacteria</taxon>
        <taxon>Bacillati</taxon>
        <taxon>Actinomycetota</taxon>
        <taxon>Actinomycetes</taxon>
        <taxon>Micrococcales</taxon>
        <taxon>Cellulomonadaceae</taxon>
        <taxon>Paraoerskovia</taxon>
    </lineage>
</organism>
<proteinExistence type="predicted"/>
<keyword evidence="3" id="KW-1185">Reference proteome</keyword>
<dbReference type="Proteomes" id="UP000185663">
    <property type="component" value="Chromosome I"/>
</dbReference>
<feature type="region of interest" description="Disordered" evidence="1">
    <location>
        <begin position="13"/>
        <end position="37"/>
    </location>
</feature>
<dbReference type="EMBL" id="LT629776">
    <property type="protein sequence ID" value="SDR90009.1"/>
    <property type="molecule type" value="Genomic_DNA"/>
</dbReference>
<protein>
    <submittedName>
        <fullName evidence="2">Uncharacterized protein</fullName>
    </submittedName>
</protein>
<sequence length="90" mass="9143">MRVLPTAHARLVAGIGPAGSPPRQARTTGAGRPENRLAPRDAAGIASESWPLDGPETAITTRSRRMGSTAGREVAAAACFAPALARAALS</sequence>
<evidence type="ECO:0000313" key="2">
    <source>
        <dbReference type="EMBL" id="SDR90009.1"/>
    </source>
</evidence>
<gene>
    <name evidence="2" type="ORF">SAMN04489860_0332</name>
</gene>
<dbReference type="STRING" id="545619.SAMN04489860_0332"/>
<evidence type="ECO:0000313" key="3">
    <source>
        <dbReference type="Proteomes" id="UP000185663"/>
    </source>
</evidence>
<reference evidence="3" key="1">
    <citation type="submission" date="2016-10" db="EMBL/GenBank/DDBJ databases">
        <authorList>
            <person name="Varghese N."/>
            <person name="Submissions S."/>
        </authorList>
    </citation>
    <scope>NUCLEOTIDE SEQUENCE [LARGE SCALE GENOMIC DNA]</scope>
    <source>
        <strain evidence="3">DSM 22126</strain>
    </source>
</reference>
<accession>A0A1H1MVP4</accession>
<evidence type="ECO:0000256" key="1">
    <source>
        <dbReference type="SAM" id="MobiDB-lite"/>
    </source>
</evidence>